<reference evidence="7" key="2">
    <citation type="submission" date="2025-09" db="UniProtKB">
        <authorList>
            <consortium name="Ensembl"/>
        </authorList>
    </citation>
    <scope>IDENTIFICATION</scope>
</reference>
<sequence>MDRAVAEFIKRTILKIPVTEMLTVLQQTTDFWKKKESLVQRLVMLCEEKQASVNDAALVDVIYTQFPQHQKIWDIFQMNKGPGEDIDLFYMEQFKRSVKKILRSFRDLCTDSSKADARLEPTNCEIMT</sequence>
<accession>A0A8C8XK62</accession>
<dbReference type="GO" id="GO:0034080">
    <property type="term" value="P:CENP-A containing chromatin assembly"/>
    <property type="evidence" value="ECO:0007669"/>
    <property type="project" value="InterPro"/>
</dbReference>
<evidence type="ECO:0000256" key="6">
    <source>
        <dbReference type="ARBA" id="ARBA00023328"/>
    </source>
</evidence>
<comment type="subcellular location">
    <subcellularLocation>
        <location evidence="2">Chromosome</location>
        <location evidence="2">Centromere</location>
    </subcellularLocation>
    <subcellularLocation>
        <location evidence="1">Nucleus</location>
    </subcellularLocation>
</comment>
<dbReference type="PANTHER" id="PTHR46790:SF1">
    <property type="entry name" value="CENTROMERE PROTEIN N"/>
    <property type="match status" value="1"/>
</dbReference>
<evidence type="ECO:0000256" key="1">
    <source>
        <dbReference type="ARBA" id="ARBA00004123"/>
    </source>
</evidence>
<keyword evidence="5" id="KW-0539">Nucleus</keyword>
<protein>
    <submittedName>
        <fullName evidence="7">Uncharacterized protein</fullName>
    </submittedName>
</protein>
<evidence type="ECO:0000256" key="4">
    <source>
        <dbReference type="ARBA" id="ARBA00022454"/>
    </source>
</evidence>
<dbReference type="GO" id="GO:0005654">
    <property type="term" value="C:nucleoplasm"/>
    <property type="evidence" value="ECO:0007669"/>
    <property type="project" value="TreeGrafter"/>
</dbReference>
<keyword evidence="4" id="KW-0158">Chromosome</keyword>
<dbReference type="Ensembl" id="ENSPLOT00000023273.1">
    <property type="protein sequence ID" value="ENSPLOP00000021052.1"/>
    <property type="gene ID" value="ENSPLOG00000015426.1"/>
</dbReference>
<comment type="similarity">
    <text evidence="3">Belongs to the CENP-N/CHL4 family.</text>
</comment>
<dbReference type="InterPro" id="IPR052011">
    <property type="entry name" value="CENP-NAC/CAD_complex"/>
</dbReference>
<evidence type="ECO:0000313" key="8">
    <source>
        <dbReference type="Proteomes" id="UP000694399"/>
    </source>
</evidence>
<evidence type="ECO:0000256" key="3">
    <source>
        <dbReference type="ARBA" id="ARBA00005566"/>
    </source>
</evidence>
<keyword evidence="8" id="KW-1185">Reference proteome</keyword>
<dbReference type="Proteomes" id="UP000694399">
    <property type="component" value="Unassembled WGS sequence"/>
</dbReference>
<dbReference type="GO" id="GO:0000775">
    <property type="term" value="C:chromosome, centromeric region"/>
    <property type="evidence" value="ECO:0007669"/>
    <property type="project" value="UniProtKB-SubCell"/>
</dbReference>
<reference evidence="7" key="1">
    <citation type="submission" date="2025-08" db="UniProtKB">
        <authorList>
            <consortium name="Ensembl"/>
        </authorList>
    </citation>
    <scope>IDENTIFICATION</scope>
</reference>
<name>A0A8C8XK62_PANLE</name>
<dbReference type="InterPro" id="IPR007902">
    <property type="entry name" value="Chl4/mis15/CENP-N"/>
</dbReference>
<dbReference type="PANTHER" id="PTHR46790">
    <property type="entry name" value="CENTROMERE PROTEIN N"/>
    <property type="match status" value="1"/>
</dbReference>
<evidence type="ECO:0000313" key="7">
    <source>
        <dbReference type="Ensembl" id="ENSPLOP00000021052.1"/>
    </source>
</evidence>
<dbReference type="GO" id="GO:0007059">
    <property type="term" value="P:chromosome segregation"/>
    <property type="evidence" value="ECO:0007669"/>
    <property type="project" value="InterPro"/>
</dbReference>
<dbReference type="AlphaFoldDB" id="A0A8C8XK62"/>
<keyword evidence="6" id="KW-0137">Centromere</keyword>
<evidence type="ECO:0000256" key="5">
    <source>
        <dbReference type="ARBA" id="ARBA00023242"/>
    </source>
</evidence>
<evidence type="ECO:0000256" key="2">
    <source>
        <dbReference type="ARBA" id="ARBA00004584"/>
    </source>
</evidence>
<dbReference type="Pfam" id="PF05238">
    <property type="entry name" value="CENP-N"/>
    <property type="match status" value="1"/>
</dbReference>
<organism evidence="7 8">
    <name type="scientific">Panthera leo</name>
    <name type="common">Lion</name>
    <dbReference type="NCBI Taxonomy" id="9689"/>
    <lineage>
        <taxon>Eukaryota</taxon>
        <taxon>Metazoa</taxon>
        <taxon>Chordata</taxon>
        <taxon>Craniata</taxon>
        <taxon>Vertebrata</taxon>
        <taxon>Euteleostomi</taxon>
        <taxon>Mammalia</taxon>
        <taxon>Eutheria</taxon>
        <taxon>Laurasiatheria</taxon>
        <taxon>Carnivora</taxon>
        <taxon>Feliformia</taxon>
        <taxon>Felidae</taxon>
        <taxon>Pantherinae</taxon>
        <taxon>Panthera</taxon>
    </lineage>
</organism>
<dbReference type="GeneTree" id="ENSGT00390000004738"/>
<proteinExistence type="inferred from homology"/>